<evidence type="ECO:0000313" key="3">
    <source>
        <dbReference type="Proteomes" id="UP000006718"/>
    </source>
</evidence>
<feature type="compositionally biased region" description="Low complexity" evidence="1">
    <location>
        <begin position="107"/>
        <end position="119"/>
    </location>
</feature>
<reference evidence="2" key="3">
    <citation type="submission" date="2025-08" db="UniProtKB">
        <authorList>
            <consortium name="Ensembl"/>
        </authorList>
    </citation>
    <scope>IDENTIFICATION</scope>
    <source>
        <strain evidence="2">17573</strain>
    </source>
</reference>
<dbReference type="VEuPathDB" id="HostDB:ENSMMUG00000058124"/>
<dbReference type="STRING" id="9544.ENSMMUP00000073451"/>
<organism evidence="2 3">
    <name type="scientific">Macaca mulatta</name>
    <name type="common">Rhesus macaque</name>
    <dbReference type="NCBI Taxonomy" id="9544"/>
    <lineage>
        <taxon>Eukaryota</taxon>
        <taxon>Metazoa</taxon>
        <taxon>Chordata</taxon>
        <taxon>Craniata</taxon>
        <taxon>Vertebrata</taxon>
        <taxon>Euteleostomi</taxon>
        <taxon>Mammalia</taxon>
        <taxon>Eutheria</taxon>
        <taxon>Euarchontoglires</taxon>
        <taxon>Primates</taxon>
        <taxon>Haplorrhini</taxon>
        <taxon>Catarrhini</taxon>
        <taxon>Cercopithecidae</taxon>
        <taxon>Cercopithecinae</taxon>
        <taxon>Macaca</taxon>
    </lineage>
</organism>
<feature type="compositionally biased region" description="Gly residues" evidence="1">
    <location>
        <begin position="96"/>
        <end position="106"/>
    </location>
</feature>
<dbReference type="InParanoid" id="A0A5F8A918"/>
<dbReference type="OMA" id="LRSAWIC"/>
<feature type="compositionally biased region" description="Low complexity" evidence="1">
    <location>
        <begin position="177"/>
        <end position="186"/>
    </location>
</feature>
<feature type="compositionally biased region" description="Pro residues" evidence="1">
    <location>
        <begin position="127"/>
        <end position="146"/>
    </location>
</feature>
<feature type="region of interest" description="Disordered" evidence="1">
    <location>
        <begin position="1"/>
        <end position="210"/>
    </location>
</feature>
<dbReference type="Bgee" id="ENSMMUG00000058124">
    <property type="expression patterns" value="Expressed in Ammon's horn and 20 other cell types or tissues"/>
</dbReference>
<keyword evidence="3" id="KW-1185">Reference proteome</keyword>
<feature type="compositionally biased region" description="Pro residues" evidence="1">
    <location>
        <begin position="194"/>
        <end position="206"/>
    </location>
</feature>
<dbReference type="AlphaFoldDB" id="A0A5F8A918"/>
<feature type="compositionally biased region" description="Basic and acidic residues" evidence="1">
    <location>
        <begin position="61"/>
        <end position="72"/>
    </location>
</feature>
<evidence type="ECO:0000256" key="1">
    <source>
        <dbReference type="SAM" id="MobiDB-lite"/>
    </source>
</evidence>
<name>A0A5F8A918_MACMU</name>
<dbReference type="Ensembl" id="ENSMMUT00000097600.1">
    <property type="protein sequence ID" value="ENSMMUP00000073451.1"/>
    <property type="gene ID" value="ENSMMUG00000058124.1"/>
</dbReference>
<reference evidence="2" key="4">
    <citation type="submission" date="2025-09" db="UniProtKB">
        <authorList>
            <consortium name="Ensembl"/>
        </authorList>
    </citation>
    <scope>IDENTIFICATION</scope>
    <source>
        <strain evidence="2">17573</strain>
    </source>
</reference>
<feature type="region of interest" description="Disordered" evidence="1">
    <location>
        <begin position="236"/>
        <end position="287"/>
    </location>
</feature>
<dbReference type="Proteomes" id="UP000006718">
    <property type="component" value="Chromosome 1"/>
</dbReference>
<reference evidence="3" key="1">
    <citation type="journal article" date="2007" name="Science">
        <title>Evolutionary and biomedical insights from the rhesus macaque genome.</title>
        <authorList>
            <person name="Gibbs R.A."/>
            <person name="Rogers J."/>
            <person name="Katze M.G."/>
            <person name="Bumgarner R."/>
            <person name="Weinstock G.M."/>
            <person name="Mardis E.R."/>
            <person name="Remington K.A."/>
            <person name="Strausberg R.L."/>
            <person name="Venter J.C."/>
            <person name="Wilson R.K."/>
            <person name="Batzer M.A."/>
            <person name="Bustamante C.D."/>
            <person name="Eichler E.E."/>
            <person name="Hahn M.W."/>
            <person name="Hardison R.C."/>
            <person name="Makova K.D."/>
            <person name="Miller W."/>
            <person name="Milosavljevic A."/>
            <person name="Palermo R.E."/>
            <person name="Siepel A."/>
            <person name="Sikela J.M."/>
            <person name="Attaway T."/>
            <person name="Bell S."/>
            <person name="Bernard K.E."/>
            <person name="Buhay C.J."/>
            <person name="Chandrabose M.N."/>
            <person name="Dao M."/>
            <person name="Davis C."/>
            <person name="Delehaunty K.D."/>
            <person name="Ding Y."/>
            <person name="Dinh H.H."/>
            <person name="Dugan-Rocha S."/>
            <person name="Fulton L.A."/>
            <person name="Gabisi R.A."/>
            <person name="Garner T.T."/>
            <person name="Godfrey J."/>
            <person name="Hawes A.C."/>
            <person name="Hernandez J."/>
            <person name="Hines S."/>
            <person name="Holder M."/>
            <person name="Hume J."/>
            <person name="Jhangiani S.N."/>
            <person name="Joshi V."/>
            <person name="Khan Z.M."/>
            <person name="Kirkness E.F."/>
            <person name="Cree A."/>
            <person name="Fowler R.G."/>
            <person name="Lee S."/>
            <person name="Lewis L.R."/>
            <person name="Li Z."/>
            <person name="Liu Y.-S."/>
            <person name="Moore S.M."/>
            <person name="Muzny D."/>
            <person name="Nazareth L.V."/>
            <person name="Ngo D.N."/>
            <person name="Okwuonu G.O."/>
            <person name="Pai G."/>
            <person name="Parker D."/>
            <person name="Paul H.A."/>
            <person name="Pfannkoch C."/>
            <person name="Pohl C.S."/>
            <person name="Rogers Y.-H.C."/>
            <person name="Ruiz S.J."/>
            <person name="Sabo A."/>
            <person name="Santibanez J."/>
            <person name="Schneider B.W."/>
            <person name="Smith S.M."/>
            <person name="Sodergren E."/>
            <person name="Svatek A.F."/>
            <person name="Utterback T.R."/>
            <person name="Vattathil S."/>
            <person name="Warren W."/>
            <person name="White C.S."/>
            <person name="Chinwalla A.T."/>
            <person name="Feng Y."/>
            <person name="Halpern A.L."/>
            <person name="Hillier L.W."/>
            <person name="Huang X."/>
            <person name="Minx P."/>
            <person name="Nelson J.O."/>
            <person name="Pepin K.H."/>
            <person name="Qin X."/>
            <person name="Sutton G.G."/>
            <person name="Venter E."/>
            <person name="Walenz B.P."/>
            <person name="Wallis J.W."/>
            <person name="Worley K.C."/>
            <person name="Yang S.-P."/>
            <person name="Jones S.M."/>
            <person name="Marra M.A."/>
            <person name="Rocchi M."/>
            <person name="Schein J.E."/>
            <person name="Baertsch R."/>
            <person name="Clarke L."/>
            <person name="Csuros M."/>
            <person name="Glasscock J."/>
            <person name="Harris R.A."/>
            <person name="Havlak P."/>
            <person name="Jackson A.R."/>
            <person name="Jiang H."/>
            <person name="Liu Y."/>
            <person name="Messina D.N."/>
            <person name="Shen Y."/>
            <person name="Song H.X.-Z."/>
            <person name="Wylie T."/>
            <person name="Zhang L."/>
            <person name="Birney E."/>
            <person name="Han K."/>
            <person name="Konkel M.K."/>
            <person name="Lee J."/>
            <person name="Smit A.F.A."/>
            <person name="Ullmer B."/>
            <person name="Wang H."/>
            <person name="Xing J."/>
            <person name="Burhans R."/>
            <person name="Cheng Z."/>
            <person name="Karro J.E."/>
            <person name="Ma J."/>
            <person name="Raney B."/>
            <person name="She X."/>
            <person name="Cox M.J."/>
            <person name="Demuth J.P."/>
            <person name="Dumas L.J."/>
            <person name="Han S.-G."/>
            <person name="Hopkins J."/>
            <person name="Karimpour-Fard A."/>
            <person name="Kim Y.H."/>
            <person name="Pollack J.R."/>
            <person name="Vinar T."/>
            <person name="Addo-Quaye C."/>
            <person name="Degenhardt J."/>
            <person name="Denby A."/>
            <person name="Hubisz M.J."/>
            <person name="Indap A."/>
            <person name="Kosiol C."/>
            <person name="Lahn B.T."/>
            <person name="Lawson H.A."/>
            <person name="Marklein A."/>
            <person name="Nielsen R."/>
            <person name="Vallender E.J."/>
            <person name="Clark A.G."/>
            <person name="Ferguson B."/>
            <person name="Hernandez R.D."/>
            <person name="Hirani K."/>
            <person name="Kehrer-Sawatzki H."/>
            <person name="Kolb J."/>
            <person name="Patil S."/>
            <person name="Pu L.-L."/>
            <person name="Ren Y."/>
            <person name="Smith D.G."/>
            <person name="Wheeler D.A."/>
            <person name="Schenck I."/>
            <person name="Ball E.V."/>
            <person name="Chen R."/>
            <person name="Cooper D.N."/>
            <person name="Giardine B."/>
            <person name="Hsu F."/>
            <person name="Kent W.J."/>
            <person name="Lesk A."/>
            <person name="Nelson D.L."/>
            <person name="O'brien W.E."/>
            <person name="Pruefer K."/>
            <person name="Stenson P.D."/>
            <person name="Wallace J.C."/>
            <person name="Ke H."/>
            <person name="Liu X.-M."/>
            <person name="Wang P."/>
            <person name="Xiang A.P."/>
            <person name="Yang F."/>
            <person name="Barber G.P."/>
            <person name="Haussler D."/>
            <person name="Karolchik D."/>
            <person name="Kern A.D."/>
            <person name="Kuhn R.M."/>
            <person name="Smith K.E."/>
            <person name="Zwieg A.S."/>
        </authorList>
    </citation>
    <scope>NUCLEOTIDE SEQUENCE [LARGE SCALE GENOMIC DNA]</scope>
    <source>
        <strain evidence="3">17573</strain>
    </source>
</reference>
<feature type="region of interest" description="Disordered" evidence="1">
    <location>
        <begin position="337"/>
        <end position="374"/>
    </location>
</feature>
<accession>A0A5F8A918</accession>
<protein>
    <submittedName>
        <fullName evidence="2">Uncharacterized protein</fullName>
    </submittedName>
</protein>
<sequence length="374" mass="39348">ARRPAQIVLLTVSEAEAESDESAGKWGRGGGRQAPPLPWVHGGSLPLVRRRPAGKLTGGNAREEKGKVEAKGGKLRGGGSRNRDWDRLPSAKRTQNGGGSGGGGGSRVAAVAAAAPPEGGSEGRLAPPQPPTPPSSRSSPPSPAPPDSGRVARTPARKRTSVYGLVAGCSHQPPPSAAQRASQPVRAHPREPPRPVPHSPSGPVKPAPAQALTRTLSGASPSLLLLHLLHLLFSPPPFPAPTATNRRHGRRRRRRRRRRRHRRRQPPQPSTPRACASHNPPRGTVPFLSAARAGEEGTGRAGRGLTFDWNCQSGGPSPTTTYLPRLVAAALRLASPCSSSCSRPRRADRGLPSAPLPAGGWRPRRLRVESFPAG</sequence>
<feature type="compositionally biased region" description="Basic residues" evidence="1">
    <location>
        <begin position="245"/>
        <end position="265"/>
    </location>
</feature>
<proteinExistence type="predicted"/>
<reference evidence="2" key="2">
    <citation type="submission" date="2019-01" db="EMBL/GenBank/DDBJ databases">
        <authorList>
            <person name="Graves T."/>
            <person name="Eichler E.E."/>
            <person name="Wilson R.K."/>
        </authorList>
    </citation>
    <scope>NUCLEOTIDE SEQUENCE [LARGE SCALE GENOMIC DNA]</scope>
    <source>
        <strain evidence="2">17573</strain>
    </source>
</reference>
<evidence type="ECO:0000313" key="2">
    <source>
        <dbReference type="Ensembl" id="ENSMMUP00000073451.1"/>
    </source>
</evidence>